<evidence type="ECO:0000256" key="13">
    <source>
        <dbReference type="ARBA" id="ARBA00022993"/>
    </source>
</evidence>
<dbReference type="PANTHER" id="PTHR34265">
    <property type="entry name" value="TYPE III PANTOTHENATE KINASE"/>
    <property type="match status" value="1"/>
</dbReference>
<dbReference type="OrthoDB" id="9804707at2"/>
<comment type="subunit">
    <text evidence="5 16">Homodimer.</text>
</comment>
<evidence type="ECO:0000313" key="18">
    <source>
        <dbReference type="Proteomes" id="UP000306409"/>
    </source>
</evidence>
<dbReference type="NCBIfam" id="NF009855">
    <property type="entry name" value="PRK13321.1"/>
    <property type="match status" value="1"/>
</dbReference>
<dbReference type="GO" id="GO:0015937">
    <property type="term" value="P:coenzyme A biosynthetic process"/>
    <property type="evidence" value="ECO:0007669"/>
    <property type="project" value="UniProtKB-UniRule"/>
</dbReference>
<evidence type="ECO:0000256" key="8">
    <source>
        <dbReference type="ARBA" id="ARBA00022679"/>
    </source>
</evidence>
<reference evidence="17 18" key="1">
    <citation type="submission" date="2020-09" db="EMBL/GenBank/DDBJ databases">
        <title>Characterization and genome sequencing of Ruminiclostridium sp. nov. MA18.</title>
        <authorList>
            <person name="Rettenmaier R."/>
            <person name="Kowollik M.-L."/>
            <person name="Liebl W."/>
            <person name="Zverlov V."/>
        </authorList>
    </citation>
    <scope>NUCLEOTIDE SEQUENCE [LARGE SCALE GENOMIC DNA]</scope>
    <source>
        <strain evidence="17 18">MA18</strain>
    </source>
</reference>
<comment type="subcellular location">
    <subcellularLocation>
        <location evidence="3 16">Cytoplasm</location>
    </subcellularLocation>
</comment>
<dbReference type="GO" id="GO:0005524">
    <property type="term" value="F:ATP binding"/>
    <property type="evidence" value="ECO:0007669"/>
    <property type="project" value="UniProtKB-UniRule"/>
</dbReference>
<comment type="function">
    <text evidence="16">Catalyzes the phosphorylation of pantothenate (Pan), the first step in CoA biosynthesis.</text>
</comment>
<dbReference type="EC" id="2.7.1.33" evidence="6 16"/>
<evidence type="ECO:0000256" key="3">
    <source>
        <dbReference type="ARBA" id="ARBA00004496"/>
    </source>
</evidence>
<comment type="caution">
    <text evidence="16">Lacks conserved residue(s) required for the propagation of feature annotation.</text>
</comment>
<keyword evidence="9 16" id="KW-0547">Nucleotide-binding</keyword>
<feature type="binding site" evidence="16">
    <location>
        <begin position="6"/>
        <end position="13"/>
    </location>
    <ligand>
        <name>ATP</name>
        <dbReference type="ChEBI" id="CHEBI:30616"/>
    </ligand>
</feature>
<dbReference type="Gene3D" id="3.30.420.40">
    <property type="match status" value="2"/>
</dbReference>
<evidence type="ECO:0000256" key="5">
    <source>
        <dbReference type="ARBA" id="ARBA00011738"/>
    </source>
</evidence>
<dbReference type="GO" id="GO:0004594">
    <property type="term" value="F:pantothenate kinase activity"/>
    <property type="evidence" value="ECO:0007669"/>
    <property type="project" value="UniProtKB-UniRule"/>
</dbReference>
<sequence>MILAIDIGNTTVVIGCIVNGKVIFSGRVETNSEYKCDDYATYIKNIFAKANIDTNEIKGSIISSVVPQLTNTLKKAVAIVTNTIPLIAGTGLKHNLNIMVQNPEQLGSDRVVDAIAAIHYYSKPVIIFDMGTATTVSVVDDNNNFRGGLIMLGVKSALDALSSKTAQLPVINLEGCGNIIGKNTVECMQSGSIYGHAAMIDGIIHKLKKHVGKHPTVIATGGLARLVIPYCDEKIIYDEYLLLKGLYLLYTKNCD</sequence>
<dbReference type="EMBL" id="CP061336">
    <property type="protein sequence ID" value="QNU68949.1"/>
    <property type="molecule type" value="Genomic_DNA"/>
</dbReference>
<dbReference type="NCBIfam" id="TIGR00671">
    <property type="entry name" value="baf"/>
    <property type="match status" value="1"/>
</dbReference>
<evidence type="ECO:0000256" key="16">
    <source>
        <dbReference type="HAMAP-Rule" id="MF_01274"/>
    </source>
</evidence>
<keyword evidence="12 16" id="KW-0630">Potassium</keyword>
<evidence type="ECO:0000256" key="6">
    <source>
        <dbReference type="ARBA" id="ARBA00012102"/>
    </source>
</evidence>
<evidence type="ECO:0000256" key="1">
    <source>
        <dbReference type="ARBA" id="ARBA00001206"/>
    </source>
</evidence>
<proteinExistence type="inferred from homology"/>
<evidence type="ECO:0000256" key="2">
    <source>
        <dbReference type="ARBA" id="ARBA00001958"/>
    </source>
</evidence>
<evidence type="ECO:0000256" key="4">
    <source>
        <dbReference type="ARBA" id="ARBA00005225"/>
    </source>
</evidence>
<dbReference type="PANTHER" id="PTHR34265:SF1">
    <property type="entry name" value="TYPE III PANTOTHENATE KINASE"/>
    <property type="match status" value="1"/>
</dbReference>
<accession>A0A4U7JB57</accession>
<feature type="binding site" evidence="16">
    <location>
        <position position="129"/>
    </location>
    <ligand>
        <name>K(+)</name>
        <dbReference type="ChEBI" id="CHEBI:29103"/>
    </ligand>
</feature>
<gene>
    <name evidence="16" type="primary">coaX</name>
    <name evidence="17" type="ORF">EHE19_018865</name>
</gene>
<keyword evidence="11 16" id="KW-0067">ATP-binding</keyword>
<evidence type="ECO:0000256" key="11">
    <source>
        <dbReference type="ARBA" id="ARBA00022840"/>
    </source>
</evidence>
<comment type="cofactor">
    <cofactor evidence="2">
        <name>K(+)</name>
        <dbReference type="ChEBI" id="CHEBI:29103"/>
    </cofactor>
</comment>
<keyword evidence="8 16" id="KW-0808">Transferase</keyword>
<keyword evidence="10 16" id="KW-0418">Kinase</keyword>
<keyword evidence="18" id="KW-1185">Reference proteome</keyword>
<keyword evidence="13 16" id="KW-0173">Coenzyme A biosynthesis</keyword>
<feature type="active site" description="Proton acceptor" evidence="16">
    <location>
        <position position="109"/>
    </location>
</feature>
<comment type="cofactor">
    <cofactor evidence="16">
        <name>NH4(+)</name>
        <dbReference type="ChEBI" id="CHEBI:28938"/>
    </cofactor>
    <cofactor evidence="16">
        <name>K(+)</name>
        <dbReference type="ChEBI" id="CHEBI:29103"/>
    </cofactor>
    <text evidence="16">A monovalent cation. Ammonium or potassium.</text>
</comment>
<dbReference type="InterPro" id="IPR043129">
    <property type="entry name" value="ATPase_NBD"/>
</dbReference>
<comment type="catalytic activity">
    <reaction evidence="1 16">
        <text>(R)-pantothenate + ATP = (R)-4'-phosphopantothenate + ADP + H(+)</text>
        <dbReference type="Rhea" id="RHEA:16373"/>
        <dbReference type="ChEBI" id="CHEBI:10986"/>
        <dbReference type="ChEBI" id="CHEBI:15378"/>
        <dbReference type="ChEBI" id="CHEBI:29032"/>
        <dbReference type="ChEBI" id="CHEBI:30616"/>
        <dbReference type="ChEBI" id="CHEBI:456216"/>
        <dbReference type="EC" id="2.7.1.33"/>
    </reaction>
</comment>
<dbReference type="GO" id="GO:0046872">
    <property type="term" value="F:metal ion binding"/>
    <property type="evidence" value="ECO:0007669"/>
    <property type="project" value="UniProtKB-KW"/>
</dbReference>
<evidence type="ECO:0000256" key="15">
    <source>
        <dbReference type="ARBA" id="ARBA00040883"/>
    </source>
</evidence>
<dbReference type="CDD" id="cd24015">
    <property type="entry name" value="ASKHA_NBD_PanK-III"/>
    <property type="match status" value="1"/>
</dbReference>
<comment type="similarity">
    <text evidence="14 16">Belongs to the type III pantothenate kinase family.</text>
</comment>
<evidence type="ECO:0000256" key="9">
    <source>
        <dbReference type="ARBA" id="ARBA00022741"/>
    </source>
</evidence>
<evidence type="ECO:0000256" key="7">
    <source>
        <dbReference type="ARBA" id="ARBA00022490"/>
    </source>
</evidence>
<dbReference type="InterPro" id="IPR004619">
    <property type="entry name" value="Type_III_PanK"/>
</dbReference>
<feature type="binding site" evidence="16">
    <location>
        <position position="132"/>
    </location>
    <ligand>
        <name>ATP</name>
        <dbReference type="ChEBI" id="CHEBI:30616"/>
    </ligand>
</feature>
<evidence type="ECO:0000256" key="14">
    <source>
        <dbReference type="ARBA" id="ARBA00038036"/>
    </source>
</evidence>
<protein>
    <recommendedName>
        <fullName evidence="15 16">Type III pantothenate kinase</fullName>
        <ecNumber evidence="6 16">2.7.1.33</ecNumber>
    </recommendedName>
    <alternativeName>
        <fullName evidence="16">PanK-III</fullName>
    </alternativeName>
    <alternativeName>
        <fullName evidence="16">Pantothenic acid kinase</fullName>
    </alternativeName>
</protein>
<dbReference type="AlphaFoldDB" id="A0A4U7JB57"/>
<dbReference type="UniPathway" id="UPA00241">
    <property type="reaction ID" value="UER00352"/>
</dbReference>
<feature type="binding site" evidence="16">
    <location>
        <position position="184"/>
    </location>
    <ligand>
        <name>substrate</name>
    </ligand>
</feature>
<keyword evidence="16" id="KW-0479">Metal-binding</keyword>
<dbReference type="Pfam" id="PF03309">
    <property type="entry name" value="Pan_kinase"/>
    <property type="match status" value="1"/>
</dbReference>
<dbReference type="GO" id="GO:0005737">
    <property type="term" value="C:cytoplasm"/>
    <property type="evidence" value="ECO:0007669"/>
    <property type="project" value="UniProtKB-SubCell"/>
</dbReference>
<dbReference type="SUPFAM" id="SSF53067">
    <property type="entry name" value="Actin-like ATPase domain"/>
    <property type="match status" value="2"/>
</dbReference>
<keyword evidence="7 16" id="KW-0963">Cytoplasm</keyword>
<organism evidence="17 18">
    <name type="scientific">Ruminiclostridium herbifermentans</name>
    <dbReference type="NCBI Taxonomy" id="2488810"/>
    <lineage>
        <taxon>Bacteria</taxon>
        <taxon>Bacillati</taxon>
        <taxon>Bacillota</taxon>
        <taxon>Clostridia</taxon>
        <taxon>Eubacteriales</taxon>
        <taxon>Oscillospiraceae</taxon>
        <taxon>Ruminiclostridium</taxon>
    </lineage>
</organism>
<evidence type="ECO:0000256" key="12">
    <source>
        <dbReference type="ARBA" id="ARBA00022958"/>
    </source>
</evidence>
<dbReference type="HAMAP" id="MF_01274">
    <property type="entry name" value="Pantothen_kinase_3"/>
    <property type="match status" value="1"/>
</dbReference>
<dbReference type="KEGG" id="rher:EHE19_018865"/>
<evidence type="ECO:0000256" key="10">
    <source>
        <dbReference type="ARBA" id="ARBA00022777"/>
    </source>
</evidence>
<name>A0A4U7JB57_9FIRM</name>
<dbReference type="Proteomes" id="UP000306409">
    <property type="component" value="Chromosome"/>
</dbReference>
<comment type="pathway">
    <text evidence="4 16">Cofactor biosynthesis; coenzyme A biosynthesis; CoA from (R)-pantothenate: step 1/5.</text>
</comment>
<evidence type="ECO:0000313" key="17">
    <source>
        <dbReference type="EMBL" id="QNU68949.1"/>
    </source>
</evidence>
<feature type="binding site" evidence="16">
    <location>
        <begin position="107"/>
        <end position="110"/>
    </location>
    <ligand>
        <name>substrate</name>
    </ligand>
</feature>